<feature type="repeat" description="PPR" evidence="2">
    <location>
        <begin position="22"/>
        <end position="56"/>
    </location>
</feature>
<dbReference type="EMBL" id="JAUESC010000004">
    <property type="protein sequence ID" value="KAK0596512.1"/>
    <property type="molecule type" value="Genomic_DNA"/>
</dbReference>
<evidence type="ECO:0000313" key="5">
    <source>
        <dbReference type="Proteomes" id="UP001168877"/>
    </source>
</evidence>
<evidence type="ECO:0000313" key="4">
    <source>
        <dbReference type="EMBL" id="KAK0597084.1"/>
    </source>
</evidence>
<evidence type="ECO:0000256" key="2">
    <source>
        <dbReference type="PROSITE-ProRule" id="PRU00708"/>
    </source>
</evidence>
<organism evidence="3 5">
    <name type="scientific">Acer saccharum</name>
    <name type="common">Sugar maple</name>
    <dbReference type="NCBI Taxonomy" id="4024"/>
    <lineage>
        <taxon>Eukaryota</taxon>
        <taxon>Viridiplantae</taxon>
        <taxon>Streptophyta</taxon>
        <taxon>Embryophyta</taxon>
        <taxon>Tracheophyta</taxon>
        <taxon>Spermatophyta</taxon>
        <taxon>Magnoliopsida</taxon>
        <taxon>eudicotyledons</taxon>
        <taxon>Gunneridae</taxon>
        <taxon>Pentapetalae</taxon>
        <taxon>rosids</taxon>
        <taxon>malvids</taxon>
        <taxon>Sapindales</taxon>
        <taxon>Sapindaceae</taxon>
        <taxon>Hippocastanoideae</taxon>
        <taxon>Acereae</taxon>
        <taxon>Acer</taxon>
    </lineage>
</organism>
<dbReference type="GO" id="GO:0009451">
    <property type="term" value="P:RNA modification"/>
    <property type="evidence" value="ECO:0007669"/>
    <property type="project" value="InterPro"/>
</dbReference>
<dbReference type="PROSITE" id="PS51375">
    <property type="entry name" value="PPR"/>
    <property type="match status" value="1"/>
</dbReference>
<dbReference type="InterPro" id="IPR011990">
    <property type="entry name" value="TPR-like_helical_dom_sf"/>
</dbReference>
<dbReference type="EMBL" id="JAUESC010000004">
    <property type="protein sequence ID" value="KAK0597084.1"/>
    <property type="molecule type" value="Genomic_DNA"/>
</dbReference>
<evidence type="ECO:0000313" key="3">
    <source>
        <dbReference type="EMBL" id="KAK0596512.1"/>
    </source>
</evidence>
<reference evidence="3" key="1">
    <citation type="journal article" date="2022" name="Plant J.">
        <title>Strategies of tolerance reflected in two North American maple genomes.</title>
        <authorList>
            <person name="McEvoy S.L."/>
            <person name="Sezen U.U."/>
            <person name="Trouern-Trend A."/>
            <person name="McMahon S.M."/>
            <person name="Schaberg P.G."/>
            <person name="Yang J."/>
            <person name="Wegrzyn J.L."/>
            <person name="Swenson N.G."/>
        </authorList>
    </citation>
    <scope>NUCLEOTIDE SEQUENCE</scope>
    <source>
        <strain evidence="3">NS2018</strain>
    </source>
</reference>
<dbReference type="InterPro" id="IPR002885">
    <property type="entry name" value="PPR_rpt"/>
</dbReference>
<proteinExistence type="predicted"/>
<evidence type="ECO:0008006" key="6">
    <source>
        <dbReference type="Google" id="ProtNLM"/>
    </source>
</evidence>
<dbReference type="Pfam" id="PF13041">
    <property type="entry name" value="PPR_2"/>
    <property type="match status" value="1"/>
</dbReference>
<dbReference type="AlphaFoldDB" id="A0AA39SLP9"/>
<reference evidence="3" key="2">
    <citation type="submission" date="2023-06" db="EMBL/GenBank/DDBJ databases">
        <authorList>
            <person name="Swenson N.G."/>
            <person name="Wegrzyn J.L."/>
            <person name="Mcevoy S.L."/>
        </authorList>
    </citation>
    <scope>NUCLEOTIDE SEQUENCE</scope>
    <source>
        <strain evidence="3">NS2018</strain>
        <tissue evidence="3">Leaf</tissue>
    </source>
</reference>
<accession>A0AA39SLP9</accession>
<dbReference type="InterPro" id="IPR046960">
    <property type="entry name" value="PPR_At4g14850-like_plant"/>
</dbReference>
<dbReference type="Proteomes" id="UP001168877">
    <property type="component" value="Unassembled WGS sequence"/>
</dbReference>
<keyword evidence="5" id="KW-1185">Reference proteome</keyword>
<dbReference type="GO" id="GO:0003723">
    <property type="term" value="F:RNA binding"/>
    <property type="evidence" value="ECO:0007669"/>
    <property type="project" value="InterPro"/>
</dbReference>
<dbReference type="NCBIfam" id="TIGR00756">
    <property type="entry name" value="PPR"/>
    <property type="match status" value="2"/>
</dbReference>
<name>A0AA39SLP9_ACESA</name>
<dbReference type="PANTHER" id="PTHR47926">
    <property type="entry name" value="PENTATRICOPEPTIDE REPEAT-CONTAINING PROTEIN"/>
    <property type="match status" value="1"/>
</dbReference>
<sequence>MYGKCGCLVEAWRVLDEMPSRDVVSWNSMVAGYAQSGRFDDALEVCREMESLRLKLDAGTMASLLPAVTNTSRKCVVC</sequence>
<dbReference type="Gene3D" id="1.25.40.10">
    <property type="entry name" value="Tetratricopeptide repeat domain"/>
    <property type="match status" value="1"/>
</dbReference>
<evidence type="ECO:0000256" key="1">
    <source>
        <dbReference type="ARBA" id="ARBA00022737"/>
    </source>
</evidence>
<keyword evidence="1" id="KW-0677">Repeat</keyword>
<comment type="caution">
    <text evidence="3">The sequence shown here is derived from an EMBL/GenBank/DDBJ whole genome shotgun (WGS) entry which is preliminary data.</text>
</comment>
<gene>
    <name evidence="3" type="ORF">LWI29_016406</name>
    <name evidence="4" type="ORF">LWI29_021674</name>
</gene>
<protein>
    <recommendedName>
        <fullName evidence="6">Pentatricopeptide repeat-containing protein</fullName>
    </recommendedName>
</protein>